<reference evidence="9" key="1">
    <citation type="submission" date="2020-08" db="EMBL/GenBank/DDBJ databases">
        <title>Pontibacter sp. SD6 16S ribosomal RNA gene Genome sequencing and assembly.</title>
        <authorList>
            <person name="Kang M."/>
        </authorList>
    </citation>
    <scope>NUCLEOTIDE SEQUENCE</scope>
    <source>
        <strain evidence="9">SD6</strain>
    </source>
</reference>
<dbReference type="Proteomes" id="UP000603640">
    <property type="component" value="Unassembled WGS sequence"/>
</dbReference>
<sequence length="452" mass="51448">MKNTPFKIFILDDDVWYSELLEYHLSLNPDYELKKFHSAKDCLASLYERPNVITLDYSLPDKNGDEVLKSIKEQNPDTQVIIISGQEDVATAVDLLKKGAYDYIVKDEETPERLWNTVNKIRENVSLREEISQLREEIGQKYDFSNVIIGNSEPIKRVFAMMDKAAKTNITVSINGETGTGKELVAKAIHYNSNRKRAPYVAVNVAAIPRELIESELFGHEKGAFTGAVSRRLGKFEEANKGTIFLDEIGELDVSLQAKLLRVLQEKEITRVGGNTLVPVDVRIIVATHKNLAEEVKKGNFREDLYYRLLGLPILLPPLRDRGSDILVLAKYFIDGFAKENGLGKKSLSEKAQKKLLSYSFPGNVRELRAIVELAVVLSDNEQIHDQDINLTAGNTEKDFLATERTLKEYTIEIIQRFLEKYEYNVLYVADKLNIGKSTIYRMIQNKELIIR</sequence>
<evidence type="ECO:0000313" key="9">
    <source>
        <dbReference type="EMBL" id="MBC5991589.1"/>
    </source>
</evidence>
<keyword evidence="4" id="KW-0238">DNA-binding</keyword>
<evidence type="ECO:0000313" key="10">
    <source>
        <dbReference type="Proteomes" id="UP000603640"/>
    </source>
</evidence>
<evidence type="ECO:0000256" key="4">
    <source>
        <dbReference type="ARBA" id="ARBA00023125"/>
    </source>
</evidence>
<evidence type="ECO:0000256" key="6">
    <source>
        <dbReference type="PROSITE-ProRule" id="PRU00169"/>
    </source>
</evidence>
<dbReference type="Gene3D" id="3.40.50.2300">
    <property type="match status" value="1"/>
</dbReference>
<proteinExistence type="predicted"/>
<dbReference type="FunFam" id="3.40.50.300:FF:000006">
    <property type="entry name" value="DNA-binding transcriptional regulator NtrC"/>
    <property type="match status" value="1"/>
</dbReference>
<evidence type="ECO:0000256" key="1">
    <source>
        <dbReference type="ARBA" id="ARBA00022741"/>
    </source>
</evidence>
<keyword evidence="1" id="KW-0547">Nucleotide-binding</keyword>
<dbReference type="Gene3D" id="1.10.8.60">
    <property type="match status" value="1"/>
</dbReference>
<keyword evidence="2" id="KW-0067">ATP-binding</keyword>
<evidence type="ECO:0000256" key="2">
    <source>
        <dbReference type="ARBA" id="ARBA00022840"/>
    </source>
</evidence>
<keyword evidence="3" id="KW-0805">Transcription regulation</keyword>
<dbReference type="Gene3D" id="3.40.50.300">
    <property type="entry name" value="P-loop containing nucleotide triphosphate hydrolases"/>
    <property type="match status" value="1"/>
</dbReference>
<dbReference type="Pfam" id="PF25601">
    <property type="entry name" value="AAA_lid_14"/>
    <property type="match status" value="1"/>
</dbReference>
<dbReference type="Pfam" id="PF00158">
    <property type="entry name" value="Sigma54_activat"/>
    <property type="match status" value="1"/>
</dbReference>
<dbReference type="InterPro" id="IPR025943">
    <property type="entry name" value="Sigma_54_int_dom_ATP-bd_2"/>
</dbReference>
<dbReference type="SUPFAM" id="SSF46689">
    <property type="entry name" value="Homeodomain-like"/>
    <property type="match status" value="1"/>
</dbReference>
<dbReference type="GO" id="GO:0005524">
    <property type="term" value="F:ATP binding"/>
    <property type="evidence" value="ECO:0007669"/>
    <property type="project" value="UniProtKB-KW"/>
</dbReference>
<keyword evidence="10" id="KW-1185">Reference proteome</keyword>
<dbReference type="Gene3D" id="1.10.10.60">
    <property type="entry name" value="Homeodomain-like"/>
    <property type="match status" value="1"/>
</dbReference>
<feature type="modified residue" description="4-aspartylphosphate" evidence="6">
    <location>
        <position position="56"/>
    </location>
</feature>
<dbReference type="SUPFAM" id="SSF52172">
    <property type="entry name" value="CheY-like"/>
    <property type="match status" value="1"/>
</dbReference>
<dbReference type="GO" id="GO:0000160">
    <property type="term" value="P:phosphorelay signal transduction system"/>
    <property type="evidence" value="ECO:0007669"/>
    <property type="project" value="InterPro"/>
</dbReference>
<evidence type="ECO:0000259" key="8">
    <source>
        <dbReference type="PROSITE" id="PS50110"/>
    </source>
</evidence>
<dbReference type="InterPro" id="IPR058031">
    <property type="entry name" value="AAA_lid_NorR"/>
</dbReference>
<organism evidence="9 10">
    <name type="scientific">Pontibacter cellulosilyticus</name>
    <dbReference type="NCBI Taxonomy" id="1720253"/>
    <lineage>
        <taxon>Bacteria</taxon>
        <taxon>Pseudomonadati</taxon>
        <taxon>Bacteroidota</taxon>
        <taxon>Cytophagia</taxon>
        <taxon>Cytophagales</taxon>
        <taxon>Hymenobacteraceae</taxon>
        <taxon>Pontibacter</taxon>
    </lineage>
</organism>
<dbReference type="CDD" id="cd00009">
    <property type="entry name" value="AAA"/>
    <property type="match status" value="1"/>
</dbReference>
<keyword evidence="5" id="KW-0804">Transcription</keyword>
<dbReference type="EMBL" id="JACRVF010000001">
    <property type="protein sequence ID" value="MBC5991589.1"/>
    <property type="molecule type" value="Genomic_DNA"/>
</dbReference>
<comment type="caution">
    <text evidence="9">The sequence shown here is derived from an EMBL/GenBank/DDBJ whole genome shotgun (WGS) entry which is preliminary data.</text>
</comment>
<feature type="domain" description="Response regulatory" evidence="8">
    <location>
        <begin position="7"/>
        <end position="121"/>
    </location>
</feature>
<dbReference type="InterPro" id="IPR002078">
    <property type="entry name" value="Sigma_54_int"/>
</dbReference>
<dbReference type="PANTHER" id="PTHR32071">
    <property type="entry name" value="TRANSCRIPTIONAL REGULATORY PROTEIN"/>
    <property type="match status" value="1"/>
</dbReference>
<dbReference type="GO" id="GO:0003677">
    <property type="term" value="F:DNA binding"/>
    <property type="evidence" value="ECO:0007669"/>
    <property type="project" value="UniProtKB-KW"/>
</dbReference>
<dbReference type="InterPro" id="IPR025944">
    <property type="entry name" value="Sigma_54_int_dom_CS"/>
</dbReference>
<gene>
    <name evidence="9" type="ORF">H8S84_01925</name>
</gene>
<evidence type="ECO:0000256" key="5">
    <source>
        <dbReference type="ARBA" id="ARBA00023163"/>
    </source>
</evidence>
<dbReference type="SMART" id="SM00448">
    <property type="entry name" value="REC"/>
    <property type="match status" value="1"/>
</dbReference>
<dbReference type="PROSITE" id="PS00688">
    <property type="entry name" value="SIGMA54_INTERACT_3"/>
    <property type="match status" value="1"/>
</dbReference>
<dbReference type="InterPro" id="IPR027417">
    <property type="entry name" value="P-loop_NTPase"/>
</dbReference>
<protein>
    <submittedName>
        <fullName evidence="9">Sigma-54-dependent Fis family transcriptional regulator</fullName>
    </submittedName>
</protein>
<name>A0A923N498_9BACT</name>
<dbReference type="SUPFAM" id="SSF52540">
    <property type="entry name" value="P-loop containing nucleoside triphosphate hydrolases"/>
    <property type="match status" value="1"/>
</dbReference>
<dbReference type="InterPro" id="IPR003593">
    <property type="entry name" value="AAA+_ATPase"/>
</dbReference>
<dbReference type="Pfam" id="PF00072">
    <property type="entry name" value="Response_reg"/>
    <property type="match status" value="1"/>
</dbReference>
<evidence type="ECO:0000256" key="3">
    <source>
        <dbReference type="ARBA" id="ARBA00023015"/>
    </source>
</evidence>
<dbReference type="InterPro" id="IPR011006">
    <property type="entry name" value="CheY-like_superfamily"/>
</dbReference>
<dbReference type="InterPro" id="IPR009057">
    <property type="entry name" value="Homeodomain-like_sf"/>
</dbReference>
<evidence type="ECO:0000259" key="7">
    <source>
        <dbReference type="PROSITE" id="PS50045"/>
    </source>
</evidence>
<dbReference type="PROSITE" id="PS50045">
    <property type="entry name" value="SIGMA54_INTERACT_4"/>
    <property type="match status" value="1"/>
</dbReference>
<dbReference type="PANTHER" id="PTHR32071:SF121">
    <property type="entry name" value="SIGMA L-DEPENDENT TRANSCRIPTIONAL REGULATOR YQIR-RELATED"/>
    <property type="match status" value="1"/>
</dbReference>
<dbReference type="RefSeq" id="WP_187065590.1">
    <property type="nucleotide sequence ID" value="NZ_JACRVF010000001.1"/>
</dbReference>
<dbReference type="GO" id="GO:0006355">
    <property type="term" value="P:regulation of DNA-templated transcription"/>
    <property type="evidence" value="ECO:0007669"/>
    <property type="project" value="InterPro"/>
</dbReference>
<keyword evidence="6" id="KW-0597">Phosphoprotein</keyword>
<dbReference type="PROSITE" id="PS50110">
    <property type="entry name" value="RESPONSE_REGULATORY"/>
    <property type="match status" value="1"/>
</dbReference>
<dbReference type="InterPro" id="IPR001789">
    <property type="entry name" value="Sig_transdc_resp-reg_receiver"/>
</dbReference>
<dbReference type="SMART" id="SM00382">
    <property type="entry name" value="AAA"/>
    <property type="match status" value="1"/>
</dbReference>
<feature type="domain" description="Sigma-54 factor interaction" evidence="7">
    <location>
        <begin position="148"/>
        <end position="377"/>
    </location>
</feature>
<accession>A0A923N498</accession>
<dbReference type="PROSITE" id="PS00676">
    <property type="entry name" value="SIGMA54_INTERACT_2"/>
    <property type="match status" value="1"/>
</dbReference>
<dbReference type="AlphaFoldDB" id="A0A923N498"/>